<keyword evidence="1" id="KW-0472">Membrane</keyword>
<keyword evidence="1" id="KW-1133">Transmembrane helix</keyword>
<dbReference type="RefSeq" id="WP_207124940.1">
    <property type="nucleotide sequence ID" value="NZ_BOPO01000039.1"/>
</dbReference>
<proteinExistence type="predicted"/>
<evidence type="ECO:0000256" key="1">
    <source>
        <dbReference type="SAM" id="Phobius"/>
    </source>
</evidence>
<evidence type="ECO:0000313" key="2">
    <source>
        <dbReference type="EMBL" id="GIL27187.1"/>
    </source>
</evidence>
<name>A0A8J4EJI4_9ACTN</name>
<accession>A0A8J4EJI4</accession>
<dbReference type="EMBL" id="BOPO01000039">
    <property type="protein sequence ID" value="GIL27187.1"/>
    <property type="molecule type" value="Genomic_DNA"/>
</dbReference>
<reference evidence="3" key="1">
    <citation type="journal article" date="2021" name="Int. J. Syst. Evol. Microbiol.">
        <title>Actinocatenispora comari sp. nov., an endophytic actinomycete isolated from aerial parts of Comarum salesowianum.</title>
        <authorList>
            <person name="Oyunbileg N."/>
            <person name="Iizaka Y."/>
            <person name="Hamada M."/>
            <person name="Davaapurev B.O."/>
            <person name="Fukumoto A."/>
            <person name="Tsetseg B."/>
            <person name="Kato F."/>
            <person name="Tamura T."/>
            <person name="Batkhuu J."/>
            <person name="Anzai Y."/>
        </authorList>
    </citation>
    <scope>NUCLEOTIDE SEQUENCE [LARGE SCALE GENOMIC DNA]</scope>
    <source>
        <strain evidence="3">NUM-2625</strain>
    </source>
</reference>
<dbReference type="Pfam" id="PF11750">
    <property type="entry name" value="DUF3307"/>
    <property type="match status" value="1"/>
</dbReference>
<gene>
    <name evidence="2" type="ORF">NUM_24410</name>
</gene>
<sequence length="187" mass="19195">MPTVETAAVAAATYVALFAGHHLGDHPLQSPAAAAGKGAPSPTELSRGASPWRGWSWCLRHVLVYTAVQAICLALVAMVAPVGLIGVLAALIVSASSHAVIDRRWVVQWFLAAKRADDWSEGPYLVDQSLHLGLLLVAAVAAASVRTPGGLAVVACAGAALVAAALVVERRRAAHATAAPRAVSAHR</sequence>
<comment type="caution">
    <text evidence="2">The sequence shown here is derived from an EMBL/GenBank/DDBJ whole genome shotgun (WGS) entry which is preliminary data.</text>
</comment>
<dbReference type="Proteomes" id="UP000614996">
    <property type="component" value="Unassembled WGS sequence"/>
</dbReference>
<evidence type="ECO:0008006" key="4">
    <source>
        <dbReference type="Google" id="ProtNLM"/>
    </source>
</evidence>
<protein>
    <recommendedName>
        <fullName evidence="4">DUF3307 domain-containing protein</fullName>
    </recommendedName>
</protein>
<evidence type="ECO:0000313" key="3">
    <source>
        <dbReference type="Proteomes" id="UP000614996"/>
    </source>
</evidence>
<organism evidence="2 3">
    <name type="scientific">Actinocatenispora comari</name>
    <dbReference type="NCBI Taxonomy" id="2807577"/>
    <lineage>
        <taxon>Bacteria</taxon>
        <taxon>Bacillati</taxon>
        <taxon>Actinomycetota</taxon>
        <taxon>Actinomycetes</taxon>
        <taxon>Micromonosporales</taxon>
        <taxon>Micromonosporaceae</taxon>
        <taxon>Actinocatenispora</taxon>
    </lineage>
</organism>
<keyword evidence="3" id="KW-1185">Reference proteome</keyword>
<dbReference type="InterPro" id="IPR021737">
    <property type="entry name" value="Phage_phiKZ_Orf197"/>
</dbReference>
<feature type="transmembrane region" description="Helical" evidence="1">
    <location>
        <begin position="149"/>
        <end position="168"/>
    </location>
</feature>
<feature type="transmembrane region" description="Helical" evidence="1">
    <location>
        <begin position="62"/>
        <end position="95"/>
    </location>
</feature>
<keyword evidence="1" id="KW-0812">Transmembrane</keyword>
<dbReference type="AlphaFoldDB" id="A0A8J4EJI4"/>